<keyword evidence="2" id="KW-1185">Reference proteome</keyword>
<dbReference type="Pfam" id="PF00132">
    <property type="entry name" value="Hexapep"/>
    <property type="match status" value="1"/>
</dbReference>
<comment type="caution">
    <text evidence="1">The sequence shown here is derived from an EMBL/GenBank/DDBJ whole genome shotgun (WGS) entry which is preliminary data.</text>
</comment>
<accession>A0ABW8YHX6</accession>
<dbReference type="Proteomes" id="UP001629244">
    <property type="component" value="Unassembled WGS sequence"/>
</dbReference>
<dbReference type="EMBL" id="JBELQC010000001">
    <property type="protein sequence ID" value="MFL9839864.1"/>
    <property type="molecule type" value="Genomic_DNA"/>
</dbReference>
<evidence type="ECO:0000313" key="2">
    <source>
        <dbReference type="Proteomes" id="UP001629244"/>
    </source>
</evidence>
<dbReference type="PANTHER" id="PTHR23416">
    <property type="entry name" value="SIALIC ACID SYNTHASE-RELATED"/>
    <property type="match status" value="1"/>
</dbReference>
<dbReference type="InterPro" id="IPR051159">
    <property type="entry name" value="Hexapeptide_acetyltransf"/>
</dbReference>
<evidence type="ECO:0000313" key="1">
    <source>
        <dbReference type="EMBL" id="MFL9839864.1"/>
    </source>
</evidence>
<dbReference type="SUPFAM" id="SSF51161">
    <property type="entry name" value="Trimeric LpxA-like enzymes"/>
    <property type="match status" value="1"/>
</dbReference>
<dbReference type="CDD" id="cd04647">
    <property type="entry name" value="LbH_MAT_like"/>
    <property type="match status" value="1"/>
</dbReference>
<protein>
    <recommendedName>
        <fullName evidence="3">Acyltransferase</fullName>
    </recommendedName>
</protein>
<proteinExistence type="predicted"/>
<dbReference type="RefSeq" id="WP_408076826.1">
    <property type="nucleotide sequence ID" value="NZ_JBELQC010000001.1"/>
</dbReference>
<evidence type="ECO:0008006" key="3">
    <source>
        <dbReference type="Google" id="ProtNLM"/>
    </source>
</evidence>
<dbReference type="InterPro" id="IPR011004">
    <property type="entry name" value="Trimer_LpxA-like_sf"/>
</dbReference>
<dbReference type="InterPro" id="IPR001451">
    <property type="entry name" value="Hexapep"/>
</dbReference>
<sequence length="214" mass="22518">MSVVASFTQSWIRRGRPRLNAQLFRLLYGARNVRAGRGLQCDSLPRCLVDASAELIIGDDVEFRSGVELRVHGTARIVIEDGVRIDRGVRILAANQSLVRIGAGARIGLYSVLNGGDCIQVGAKALVSGFVYLQSSMHSFSKTDVAISEQGFEHGPVVIGEGAWLAAHVVVMPGRTVGAGAIVGSNAVVTQDVDPSAIVAGVPAKPIGTPRHAN</sequence>
<gene>
    <name evidence="1" type="ORF">ABS767_02710</name>
</gene>
<reference evidence="1 2" key="1">
    <citation type="submission" date="2024-06" db="EMBL/GenBank/DDBJ databases">
        <authorList>
            <person name="Kaempfer P."/>
            <person name="Viver T."/>
        </authorList>
    </citation>
    <scope>NUCLEOTIDE SEQUENCE [LARGE SCALE GENOMIC DNA]</scope>
    <source>
        <strain evidence="1 2">ST-64</strain>
    </source>
</reference>
<name>A0ABW8YHX6_9SPHN</name>
<organism evidence="1 2">
    <name type="scientific">Sphingomonas plantiphila</name>
    <dbReference type="NCBI Taxonomy" id="3163295"/>
    <lineage>
        <taxon>Bacteria</taxon>
        <taxon>Pseudomonadati</taxon>
        <taxon>Pseudomonadota</taxon>
        <taxon>Alphaproteobacteria</taxon>
        <taxon>Sphingomonadales</taxon>
        <taxon>Sphingomonadaceae</taxon>
        <taxon>Sphingomonas</taxon>
    </lineage>
</organism>
<dbReference type="PANTHER" id="PTHR23416:SF78">
    <property type="entry name" value="LIPOPOLYSACCHARIDE BIOSYNTHESIS O-ACETYL TRANSFERASE WBBJ-RELATED"/>
    <property type="match status" value="1"/>
</dbReference>
<dbReference type="Gene3D" id="2.160.10.10">
    <property type="entry name" value="Hexapeptide repeat proteins"/>
    <property type="match status" value="2"/>
</dbReference>